<keyword evidence="2" id="KW-1185">Reference proteome</keyword>
<accession>A0A158FKL3</accession>
<dbReference type="RefSeq" id="WP_087643004.1">
    <property type="nucleotide sequence ID" value="NZ_FCON02000005.1"/>
</dbReference>
<comment type="caution">
    <text evidence="1">The sequence shown here is derived from an EMBL/GenBank/DDBJ whole genome shotgun (WGS) entry which is preliminary data.</text>
</comment>
<evidence type="ECO:0000313" key="1">
    <source>
        <dbReference type="EMBL" id="SAL20422.1"/>
    </source>
</evidence>
<protein>
    <submittedName>
        <fullName evidence="1">Uncharacterized protein</fullName>
    </submittedName>
</protein>
<evidence type="ECO:0000313" key="2">
    <source>
        <dbReference type="Proteomes" id="UP000054770"/>
    </source>
</evidence>
<organism evidence="1 2">
    <name type="scientific">Caballeronia choica</name>
    <dbReference type="NCBI Taxonomy" id="326476"/>
    <lineage>
        <taxon>Bacteria</taxon>
        <taxon>Pseudomonadati</taxon>
        <taxon>Pseudomonadota</taxon>
        <taxon>Betaproteobacteria</taxon>
        <taxon>Burkholderiales</taxon>
        <taxon>Burkholderiaceae</taxon>
        <taxon>Caballeronia</taxon>
    </lineage>
</organism>
<name>A0A158FKL3_9BURK</name>
<dbReference type="AlphaFoldDB" id="A0A158FKL3"/>
<proteinExistence type="predicted"/>
<reference evidence="1" key="1">
    <citation type="submission" date="2016-01" db="EMBL/GenBank/DDBJ databases">
        <authorList>
            <person name="Peeters C."/>
        </authorList>
    </citation>
    <scope>NUCLEOTIDE SEQUENCE [LARGE SCALE GENOMIC DNA]</scope>
    <source>
        <strain evidence="1">LMG 22940</strain>
    </source>
</reference>
<dbReference type="EMBL" id="FCON02000005">
    <property type="protein sequence ID" value="SAL20422.1"/>
    <property type="molecule type" value="Genomic_DNA"/>
</dbReference>
<dbReference type="Proteomes" id="UP000054770">
    <property type="component" value="Unassembled WGS sequence"/>
</dbReference>
<gene>
    <name evidence="1" type="ORF">AWB68_00748</name>
</gene>
<sequence length="92" mass="10417">MEEDFVPFHTIGVLEPSDDGGLVIRISAEVVAERKLKAGERMDLDRREWFLDDPTHPYYDDPNENRLEGMTPEKMAAIMEASSACVEDFVNG</sequence>
<dbReference type="OrthoDB" id="9960278at2"/>